<feature type="compositionally biased region" description="Low complexity" evidence="1">
    <location>
        <begin position="1"/>
        <end position="21"/>
    </location>
</feature>
<organism evidence="2 3">
    <name type="scientific">Streptomyces macrosporus</name>
    <dbReference type="NCBI Taxonomy" id="44032"/>
    <lineage>
        <taxon>Bacteria</taxon>
        <taxon>Bacillati</taxon>
        <taxon>Actinomycetota</taxon>
        <taxon>Actinomycetes</taxon>
        <taxon>Kitasatosporales</taxon>
        <taxon>Streptomycetaceae</taxon>
        <taxon>Streptomyces</taxon>
    </lineage>
</organism>
<dbReference type="Proteomes" id="UP001501638">
    <property type="component" value="Unassembled WGS sequence"/>
</dbReference>
<feature type="region of interest" description="Disordered" evidence="1">
    <location>
        <begin position="1"/>
        <end position="74"/>
    </location>
</feature>
<proteinExistence type="predicted"/>
<accession>A0ABN3JEL1</accession>
<feature type="compositionally biased region" description="Basic and acidic residues" evidence="1">
    <location>
        <begin position="47"/>
        <end position="59"/>
    </location>
</feature>
<evidence type="ECO:0000256" key="1">
    <source>
        <dbReference type="SAM" id="MobiDB-lite"/>
    </source>
</evidence>
<evidence type="ECO:0000313" key="3">
    <source>
        <dbReference type="Proteomes" id="UP001501638"/>
    </source>
</evidence>
<protein>
    <submittedName>
        <fullName evidence="2">Uncharacterized protein</fullName>
    </submittedName>
</protein>
<name>A0ABN3JEL1_9ACTN</name>
<reference evidence="2 3" key="1">
    <citation type="journal article" date="2019" name="Int. J. Syst. Evol. Microbiol.">
        <title>The Global Catalogue of Microorganisms (GCM) 10K type strain sequencing project: providing services to taxonomists for standard genome sequencing and annotation.</title>
        <authorList>
            <consortium name="The Broad Institute Genomics Platform"/>
            <consortium name="The Broad Institute Genome Sequencing Center for Infectious Disease"/>
            <person name="Wu L."/>
            <person name="Ma J."/>
        </authorList>
    </citation>
    <scope>NUCLEOTIDE SEQUENCE [LARGE SCALE GENOMIC DNA]</scope>
    <source>
        <strain evidence="2 3">JCM 6305</strain>
    </source>
</reference>
<keyword evidence="3" id="KW-1185">Reference proteome</keyword>
<sequence length="127" mass="12786">MSWTPTRTPVSTASSVSSAPRARPDFREASRGVSAAVSAVPSPRSGGRVDGRTDSRGADGAEVAPPDAPGEDEAVFSGGVAAEGFAAVGAGLPAFSVPPPPQAASNRADVRAIAAKVERRVTACSWR</sequence>
<dbReference type="EMBL" id="BAAASZ010000006">
    <property type="protein sequence ID" value="GAA2427004.1"/>
    <property type="molecule type" value="Genomic_DNA"/>
</dbReference>
<gene>
    <name evidence="2" type="ORF">GCM10010405_06970</name>
</gene>
<evidence type="ECO:0000313" key="2">
    <source>
        <dbReference type="EMBL" id="GAA2427004.1"/>
    </source>
</evidence>
<comment type="caution">
    <text evidence="2">The sequence shown here is derived from an EMBL/GenBank/DDBJ whole genome shotgun (WGS) entry which is preliminary data.</text>
</comment>
<feature type="compositionally biased region" description="Low complexity" evidence="1">
    <location>
        <begin position="31"/>
        <end position="46"/>
    </location>
</feature>